<dbReference type="EMBL" id="PQFF01000048">
    <property type="protein sequence ID" value="RHZ86377.1"/>
    <property type="molecule type" value="Genomic_DNA"/>
</dbReference>
<dbReference type="STRING" id="1348612.A0A397JFL3"/>
<dbReference type="Gene3D" id="2.120.10.80">
    <property type="entry name" value="Kelch-type beta propeller"/>
    <property type="match status" value="2"/>
</dbReference>
<dbReference type="Proteomes" id="UP000266861">
    <property type="component" value="Unassembled WGS sequence"/>
</dbReference>
<keyword evidence="4" id="KW-0812">Transmembrane</keyword>
<proteinExistence type="predicted"/>
<reference evidence="7 8" key="1">
    <citation type="submission" date="2018-08" db="EMBL/GenBank/DDBJ databases">
        <title>Genome and evolution of the arbuscular mycorrhizal fungus Diversispora epigaea (formerly Glomus versiforme) and its bacterial endosymbionts.</title>
        <authorList>
            <person name="Sun X."/>
            <person name="Fei Z."/>
            <person name="Harrison M."/>
        </authorList>
    </citation>
    <scope>NUCLEOTIDE SEQUENCE [LARGE SCALE GENOMIC DNA]</scope>
    <source>
        <strain evidence="7 8">IT104</strain>
    </source>
</reference>
<organism evidence="7 8">
    <name type="scientific">Diversispora epigaea</name>
    <dbReference type="NCBI Taxonomy" id="1348612"/>
    <lineage>
        <taxon>Eukaryota</taxon>
        <taxon>Fungi</taxon>
        <taxon>Fungi incertae sedis</taxon>
        <taxon>Mucoromycota</taxon>
        <taxon>Glomeromycotina</taxon>
        <taxon>Glomeromycetes</taxon>
        <taxon>Diversisporales</taxon>
        <taxon>Diversisporaceae</taxon>
        <taxon>Diversispora</taxon>
    </lineage>
</organism>
<feature type="transmembrane region" description="Helical" evidence="4">
    <location>
        <begin position="404"/>
        <end position="421"/>
    </location>
</feature>
<evidence type="ECO:0000256" key="3">
    <source>
        <dbReference type="SAM" id="MobiDB-lite"/>
    </source>
</evidence>
<dbReference type="PANTHER" id="PTHR46093:SF18">
    <property type="entry name" value="FIBRONECTIN TYPE-III DOMAIN-CONTAINING PROTEIN"/>
    <property type="match status" value="1"/>
</dbReference>
<keyword evidence="2" id="KW-0677">Repeat</keyword>
<dbReference type="AlphaFoldDB" id="A0A397JFL3"/>
<keyword evidence="5" id="KW-0732">Signal</keyword>
<dbReference type="InterPro" id="IPR056737">
    <property type="entry name" value="Beta-prop_ATRN-MKLN-like"/>
</dbReference>
<dbReference type="Pfam" id="PF24981">
    <property type="entry name" value="Beta-prop_ATRN-LZTR1"/>
    <property type="match status" value="1"/>
</dbReference>
<comment type="caution">
    <text evidence="7">The sequence shown here is derived from an EMBL/GenBank/DDBJ whole genome shotgun (WGS) entry which is preliminary data.</text>
</comment>
<keyword evidence="4" id="KW-1133">Transmembrane helix</keyword>
<feature type="region of interest" description="Disordered" evidence="3">
    <location>
        <begin position="360"/>
        <end position="385"/>
    </location>
</feature>
<feature type="domain" description="Attractin/MKLN-like beta-propeller" evidence="6">
    <location>
        <begin position="100"/>
        <end position="358"/>
    </location>
</feature>
<evidence type="ECO:0000259" key="6">
    <source>
        <dbReference type="Pfam" id="PF24981"/>
    </source>
</evidence>
<keyword evidence="1" id="KW-0880">Kelch repeat</keyword>
<dbReference type="PANTHER" id="PTHR46093">
    <property type="entry name" value="ACYL-COA-BINDING DOMAIN-CONTAINING PROTEIN 5"/>
    <property type="match status" value="1"/>
</dbReference>
<evidence type="ECO:0000313" key="8">
    <source>
        <dbReference type="Proteomes" id="UP000266861"/>
    </source>
</evidence>
<dbReference type="InterPro" id="IPR015915">
    <property type="entry name" value="Kelch-typ_b-propeller"/>
</dbReference>
<protein>
    <recommendedName>
        <fullName evidence="6">Attractin/MKLN-like beta-propeller domain-containing protein</fullName>
    </recommendedName>
</protein>
<accession>A0A397JFL3</accession>
<evidence type="ECO:0000256" key="1">
    <source>
        <dbReference type="ARBA" id="ARBA00022441"/>
    </source>
</evidence>
<name>A0A397JFL3_9GLOM</name>
<evidence type="ECO:0000313" key="7">
    <source>
        <dbReference type="EMBL" id="RHZ86377.1"/>
    </source>
</evidence>
<keyword evidence="4" id="KW-0472">Membrane</keyword>
<feature type="signal peptide" evidence="5">
    <location>
        <begin position="1"/>
        <end position="20"/>
    </location>
</feature>
<evidence type="ECO:0000256" key="4">
    <source>
        <dbReference type="SAM" id="Phobius"/>
    </source>
</evidence>
<keyword evidence="8" id="KW-1185">Reference proteome</keyword>
<sequence>MYFSLKFIFYVIFLINSILCYDPPGRFAHNSVIINNRLLILAGWENRSSDQFTYELFYLDLSKSFDNTDLPWTLIPDGNLPVYTWHSTAIVSLDNSTIFQIGGFINNKHTLDYDFSKQVYTYDYPTSKWNTPSIIGDNIPPRQQMKGVIDNLGIIYIFGGVNTTNLTTFTGLIYNDMNTLDTSSMTWKTLSISKNLPLPNSDYSASLLPNGIIVYIGGQESIDWTLANMKSIKLFDTKKLEWSYMNATGDDVDSRWLFSSVLTPDGYIIIFGGCTQIYTSVSPNLAVLDTNKSPYEWSIPSNSKANSPPSIYGHSANLYFNYMIITFGCYVDDQLFNSQVYLYNIASNKWVTSFNPPVPTTTSTSTSPGTGSTSPGTSGTSIDTSITSNGTSITSTSTLTAKKSLKFAIGLGISIVVIVFLL</sequence>
<dbReference type="SUPFAM" id="SSF117281">
    <property type="entry name" value="Kelch motif"/>
    <property type="match status" value="1"/>
</dbReference>
<feature type="chain" id="PRO_5017366807" description="Attractin/MKLN-like beta-propeller domain-containing protein" evidence="5">
    <location>
        <begin position="21"/>
        <end position="422"/>
    </location>
</feature>
<dbReference type="OrthoDB" id="2363417at2759"/>
<evidence type="ECO:0000256" key="2">
    <source>
        <dbReference type="ARBA" id="ARBA00022737"/>
    </source>
</evidence>
<evidence type="ECO:0000256" key="5">
    <source>
        <dbReference type="SAM" id="SignalP"/>
    </source>
</evidence>
<gene>
    <name evidence="7" type="ORF">Glove_51g91</name>
</gene>